<sequence length="188" mass="21896">MAIVVEDLVFQILQNNEHAFKQLYQMYYPRVVYFITSIVKTRIIAQDLAQDVFVNIWTNKKQLDPTLNLNNYIFVVSRNVAINHLKKEMLLLYSSIKPEQLDISVDNTIENDLFAKEISLLIEMIVSEMPAQQQRIYRLSREKGMSNEEIANLLNISKKTVENQISLALKDIKQAISIHLIFAFYLLS</sequence>
<evidence type="ECO:0000256" key="4">
    <source>
        <dbReference type="ARBA" id="ARBA00023163"/>
    </source>
</evidence>
<dbReference type="Gene3D" id="1.10.10.10">
    <property type="entry name" value="Winged helix-like DNA-binding domain superfamily/Winged helix DNA-binding domain"/>
    <property type="match status" value="1"/>
</dbReference>
<dbReference type="GO" id="GO:0006352">
    <property type="term" value="P:DNA-templated transcription initiation"/>
    <property type="evidence" value="ECO:0007669"/>
    <property type="project" value="InterPro"/>
</dbReference>
<dbReference type="InterPro" id="IPR036388">
    <property type="entry name" value="WH-like_DNA-bd_sf"/>
</dbReference>
<dbReference type="InterPro" id="IPR039425">
    <property type="entry name" value="RNA_pol_sigma-70-like"/>
</dbReference>
<proteinExistence type="inferred from homology"/>
<gene>
    <name evidence="7" type="ORF">GAY98_05220</name>
</gene>
<evidence type="ECO:0000256" key="1">
    <source>
        <dbReference type="ARBA" id="ARBA00010641"/>
    </source>
</evidence>
<organism evidence="7 8">
    <name type="scientific">Phocaeicola vulgatus</name>
    <name type="common">Bacteroides vulgatus</name>
    <dbReference type="NCBI Taxonomy" id="821"/>
    <lineage>
        <taxon>Bacteria</taxon>
        <taxon>Pseudomonadati</taxon>
        <taxon>Bacteroidota</taxon>
        <taxon>Bacteroidia</taxon>
        <taxon>Bacteroidales</taxon>
        <taxon>Bacteroidaceae</taxon>
        <taxon>Phocaeicola</taxon>
    </lineage>
</organism>
<dbReference type="NCBIfam" id="TIGR02985">
    <property type="entry name" value="Sig70_bacteroi1"/>
    <property type="match status" value="1"/>
</dbReference>
<dbReference type="InterPro" id="IPR007627">
    <property type="entry name" value="RNA_pol_sigma70_r2"/>
</dbReference>
<dbReference type="EMBL" id="WDBI01000007">
    <property type="protein sequence ID" value="KAB6528126.1"/>
    <property type="molecule type" value="Genomic_DNA"/>
</dbReference>
<dbReference type="AlphaFoldDB" id="A0A6I0ZN02"/>
<comment type="caution">
    <text evidence="7">The sequence shown here is derived from an EMBL/GenBank/DDBJ whole genome shotgun (WGS) entry which is preliminary data.</text>
</comment>
<dbReference type="SUPFAM" id="SSF88946">
    <property type="entry name" value="Sigma2 domain of RNA polymerase sigma factors"/>
    <property type="match status" value="1"/>
</dbReference>
<reference evidence="7 8" key="1">
    <citation type="journal article" date="2019" name="Nat. Med.">
        <title>A library of human gut bacterial isolates paired with longitudinal multiomics data enables mechanistic microbiome research.</title>
        <authorList>
            <person name="Poyet M."/>
            <person name="Groussin M."/>
            <person name="Gibbons S.M."/>
            <person name="Avila-Pacheco J."/>
            <person name="Jiang X."/>
            <person name="Kearney S.M."/>
            <person name="Perrotta A.R."/>
            <person name="Berdy B."/>
            <person name="Zhao S."/>
            <person name="Lieberman T.D."/>
            <person name="Swanson P.K."/>
            <person name="Smith M."/>
            <person name="Roesemann S."/>
            <person name="Alexander J.E."/>
            <person name="Rich S.A."/>
            <person name="Livny J."/>
            <person name="Vlamakis H."/>
            <person name="Clish C."/>
            <person name="Bullock K."/>
            <person name="Deik A."/>
            <person name="Scott J."/>
            <person name="Pierce K.A."/>
            <person name="Xavier R.J."/>
            <person name="Alm E.J."/>
        </authorList>
    </citation>
    <scope>NUCLEOTIDE SEQUENCE [LARGE SCALE GENOMIC DNA]</scope>
    <source>
        <strain evidence="7 8">BIOML-A122</strain>
    </source>
</reference>
<dbReference type="Proteomes" id="UP000469427">
    <property type="component" value="Unassembled WGS sequence"/>
</dbReference>
<feature type="domain" description="RNA polymerase sigma factor 70 region 4 type 2" evidence="6">
    <location>
        <begin position="121"/>
        <end position="171"/>
    </location>
</feature>
<dbReference type="InterPro" id="IPR014327">
    <property type="entry name" value="RNA_pol_sigma70_bacteroid"/>
</dbReference>
<evidence type="ECO:0000256" key="3">
    <source>
        <dbReference type="ARBA" id="ARBA00023082"/>
    </source>
</evidence>
<dbReference type="GO" id="GO:0003677">
    <property type="term" value="F:DNA binding"/>
    <property type="evidence" value="ECO:0007669"/>
    <property type="project" value="InterPro"/>
</dbReference>
<dbReference type="RefSeq" id="WP_149937525.1">
    <property type="nucleotide sequence ID" value="NZ_CAXSLB010000081.1"/>
</dbReference>
<evidence type="ECO:0000313" key="8">
    <source>
        <dbReference type="Proteomes" id="UP000469427"/>
    </source>
</evidence>
<protein>
    <submittedName>
        <fullName evidence="7">RNA polymerase sigma-70 factor</fullName>
    </submittedName>
</protein>
<dbReference type="PANTHER" id="PTHR43133">
    <property type="entry name" value="RNA POLYMERASE ECF-TYPE SIGMA FACTO"/>
    <property type="match status" value="1"/>
</dbReference>
<dbReference type="PANTHER" id="PTHR43133:SF46">
    <property type="entry name" value="RNA POLYMERASE SIGMA-70 FACTOR ECF SUBFAMILY"/>
    <property type="match status" value="1"/>
</dbReference>
<dbReference type="InterPro" id="IPR013249">
    <property type="entry name" value="RNA_pol_sigma70_r4_t2"/>
</dbReference>
<dbReference type="NCBIfam" id="TIGR02937">
    <property type="entry name" value="sigma70-ECF"/>
    <property type="match status" value="1"/>
</dbReference>
<dbReference type="Pfam" id="PF08281">
    <property type="entry name" value="Sigma70_r4_2"/>
    <property type="match status" value="1"/>
</dbReference>
<evidence type="ECO:0000313" key="7">
    <source>
        <dbReference type="EMBL" id="KAB6528126.1"/>
    </source>
</evidence>
<dbReference type="InterPro" id="IPR013325">
    <property type="entry name" value="RNA_pol_sigma_r2"/>
</dbReference>
<feature type="domain" description="RNA polymerase sigma-70 region 2" evidence="5">
    <location>
        <begin position="23"/>
        <end position="88"/>
    </location>
</feature>
<dbReference type="SUPFAM" id="SSF88659">
    <property type="entry name" value="Sigma3 and sigma4 domains of RNA polymerase sigma factors"/>
    <property type="match status" value="1"/>
</dbReference>
<evidence type="ECO:0000256" key="2">
    <source>
        <dbReference type="ARBA" id="ARBA00023015"/>
    </source>
</evidence>
<dbReference type="Pfam" id="PF04542">
    <property type="entry name" value="Sigma70_r2"/>
    <property type="match status" value="1"/>
</dbReference>
<name>A0A6I0ZN02_PHOVU</name>
<keyword evidence="2" id="KW-0805">Transcription regulation</keyword>
<dbReference type="GO" id="GO:0016987">
    <property type="term" value="F:sigma factor activity"/>
    <property type="evidence" value="ECO:0007669"/>
    <property type="project" value="UniProtKB-KW"/>
</dbReference>
<evidence type="ECO:0000259" key="5">
    <source>
        <dbReference type="Pfam" id="PF04542"/>
    </source>
</evidence>
<comment type="similarity">
    <text evidence="1">Belongs to the sigma-70 factor family. ECF subfamily.</text>
</comment>
<accession>A0A6I0ZN02</accession>
<keyword evidence="3" id="KW-0731">Sigma factor</keyword>
<dbReference type="InterPro" id="IPR013324">
    <property type="entry name" value="RNA_pol_sigma_r3/r4-like"/>
</dbReference>
<dbReference type="Gene3D" id="1.10.1740.10">
    <property type="match status" value="1"/>
</dbReference>
<dbReference type="InterPro" id="IPR014284">
    <property type="entry name" value="RNA_pol_sigma-70_dom"/>
</dbReference>
<keyword evidence="4" id="KW-0804">Transcription</keyword>
<evidence type="ECO:0000259" key="6">
    <source>
        <dbReference type="Pfam" id="PF08281"/>
    </source>
</evidence>